<evidence type="ECO:0000313" key="1">
    <source>
        <dbReference type="EMBL" id="GES88043.1"/>
    </source>
</evidence>
<proteinExistence type="predicted"/>
<evidence type="ECO:0000313" key="2">
    <source>
        <dbReference type="Proteomes" id="UP000615446"/>
    </source>
</evidence>
<accession>A0A8H3LGD8</accession>
<dbReference type="Proteomes" id="UP000615446">
    <property type="component" value="Unassembled WGS sequence"/>
</dbReference>
<name>A0A8H3LGD8_9GLOM</name>
<dbReference type="EMBL" id="BLAL01000175">
    <property type="protein sequence ID" value="GES88043.1"/>
    <property type="molecule type" value="Genomic_DNA"/>
</dbReference>
<dbReference type="AlphaFoldDB" id="A0A8H3LGD8"/>
<protein>
    <submittedName>
        <fullName evidence="1">Uncharacterized protein</fullName>
    </submittedName>
</protein>
<sequence length="107" mass="11941">MGNCVILNNFQTPCDETRAYCTIKLVNVELSDRIGEANLSSALCGSIPHVDQKKGLIKQSTKTMFTVLFKRGIRQLNEHDSNEKEINNDISTLTNSYKASSFQRAEG</sequence>
<organism evidence="1 2">
    <name type="scientific">Rhizophagus clarus</name>
    <dbReference type="NCBI Taxonomy" id="94130"/>
    <lineage>
        <taxon>Eukaryota</taxon>
        <taxon>Fungi</taxon>
        <taxon>Fungi incertae sedis</taxon>
        <taxon>Mucoromycota</taxon>
        <taxon>Glomeromycotina</taxon>
        <taxon>Glomeromycetes</taxon>
        <taxon>Glomerales</taxon>
        <taxon>Glomeraceae</taxon>
        <taxon>Rhizophagus</taxon>
    </lineage>
</organism>
<comment type="caution">
    <text evidence="1">The sequence shown here is derived from an EMBL/GenBank/DDBJ whole genome shotgun (WGS) entry which is preliminary data.</text>
</comment>
<reference evidence="1" key="1">
    <citation type="submission" date="2019-10" db="EMBL/GenBank/DDBJ databases">
        <title>Conservation and host-specific expression of non-tandemly repeated heterogenous ribosome RNA gene in arbuscular mycorrhizal fungi.</title>
        <authorList>
            <person name="Maeda T."/>
            <person name="Kobayashi Y."/>
            <person name="Nakagawa T."/>
            <person name="Ezawa T."/>
            <person name="Yamaguchi K."/>
            <person name="Bino T."/>
            <person name="Nishimoto Y."/>
            <person name="Shigenobu S."/>
            <person name="Kawaguchi M."/>
        </authorList>
    </citation>
    <scope>NUCLEOTIDE SEQUENCE</scope>
    <source>
        <strain evidence="1">HR1</strain>
    </source>
</reference>
<gene>
    <name evidence="1" type="ORF">RCL2_001500700</name>
</gene>